<sequence length="349" mass="39234">MQYFAERLKALRKSHGLSLQDLADKCDHTVSKQALSKYEAGVMQPSRKILDILAKVLKVRVSYFDTQPIFKLPAFEFKRKGDIPVKQLESIREKVKDMFERYLQVESLLAIQFKFSNPVRPIPVADELAAADVATKLLNKWDLGWGALHNVSGMLESKGLRVIEVESPAIFDGLSTYVGKIPVIVLHKDRPADIKRFAAMYELGQLVLNITEGADRHKICETFAAAMLLPGDALETHLGNKRIAIAPGELSTIKEQYGLPMGAIMQQAVFKEIIDRKNANGFFKMLADNADETGLGVYTGQEKTYRFERMVYRLVAEDIIDVEKAADLTGRSVEELQREIEVFEAVAQE</sequence>
<protein>
    <submittedName>
        <fullName evidence="2">XRE family transcriptional regulator</fullName>
    </submittedName>
</protein>
<reference evidence="2 3" key="1">
    <citation type="submission" date="2022-04" db="EMBL/GenBank/DDBJ databases">
        <title>The arsenic-methylating capacity of Chitinophaga filiformis YT5 during chitin decomposition.</title>
        <authorList>
            <person name="Chen G."/>
            <person name="Liang Y."/>
        </authorList>
    </citation>
    <scope>NUCLEOTIDE SEQUENCE [LARGE SCALE GENOMIC DNA]</scope>
    <source>
        <strain evidence="2 3">YT5</strain>
    </source>
</reference>
<evidence type="ECO:0000259" key="1">
    <source>
        <dbReference type="PROSITE" id="PS50943"/>
    </source>
</evidence>
<dbReference type="Pfam" id="PF01381">
    <property type="entry name" value="HTH_3"/>
    <property type="match status" value="1"/>
</dbReference>
<dbReference type="InterPro" id="IPR001387">
    <property type="entry name" value="Cro/C1-type_HTH"/>
</dbReference>
<dbReference type="InterPro" id="IPR052345">
    <property type="entry name" value="Rad_response_metalloprotease"/>
</dbReference>
<accession>A0ABY4I3I8</accession>
<dbReference type="Gene3D" id="1.10.260.40">
    <property type="entry name" value="lambda repressor-like DNA-binding domains"/>
    <property type="match status" value="1"/>
</dbReference>
<dbReference type="PROSITE" id="PS50943">
    <property type="entry name" value="HTH_CROC1"/>
    <property type="match status" value="1"/>
</dbReference>
<dbReference type="PANTHER" id="PTHR43236:SF1">
    <property type="entry name" value="BLL7220 PROTEIN"/>
    <property type="match status" value="1"/>
</dbReference>
<feature type="domain" description="HTH cro/C1-type" evidence="1">
    <location>
        <begin position="8"/>
        <end position="64"/>
    </location>
</feature>
<dbReference type="InterPro" id="IPR010982">
    <property type="entry name" value="Lambda_DNA-bd_dom_sf"/>
</dbReference>
<dbReference type="SUPFAM" id="SSF47413">
    <property type="entry name" value="lambda repressor-like DNA-binding domains"/>
    <property type="match status" value="1"/>
</dbReference>
<keyword evidence="3" id="KW-1185">Reference proteome</keyword>
<dbReference type="Proteomes" id="UP000830198">
    <property type="component" value="Chromosome"/>
</dbReference>
<name>A0ABY4I3I8_CHIFI</name>
<dbReference type="EMBL" id="CP095855">
    <property type="protein sequence ID" value="UPK69683.1"/>
    <property type="molecule type" value="Genomic_DNA"/>
</dbReference>
<dbReference type="PANTHER" id="PTHR43236">
    <property type="entry name" value="ANTITOXIN HIGA1"/>
    <property type="match status" value="1"/>
</dbReference>
<dbReference type="SMART" id="SM00530">
    <property type="entry name" value="HTH_XRE"/>
    <property type="match status" value="1"/>
</dbReference>
<gene>
    <name evidence="2" type="ORF">MYF79_00080</name>
</gene>
<evidence type="ECO:0000313" key="3">
    <source>
        <dbReference type="Proteomes" id="UP000830198"/>
    </source>
</evidence>
<dbReference type="RefSeq" id="WP_247811958.1">
    <property type="nucleotide sequence ID" value="NZ_CP095855.1"/>
</dbReference>
<evidence type="ECO:0000313" key="2">
    <source>
        <dbReference type="EMBL" id="UPK69683.1"/>
    </source>
</evidence>
<proteinExistence type="predicted"/>
<organism evidence="2 3">
    <name type="scientific">Chitinophaga filiformis</name>
    <name type="common">Myxococcus filiformis</name>
    <name type="synonym">Flexibacter filiformis</name>
    <dbReference type="NCBI Taxonomy" id="104663"/>
    <lineage>
        <taxon>Bacteria</taxon>
        <taxon>Pseudomonadati</taxon>
        <taxon>Bacteroidota</taxon>
        <taxon>Chitinophagia</taxon>
        <taxon>Chitinophagales</taxon>
        <taxon>Chitinophagaceae</taxon>
        <taxon>Chitinophaga</taxon>
    </lineage>
</organism>
<dbReference type="CDD" id="cd00093">
    <property type="entry name" value="HTH_XRE"/>
    <property type="match status" value="1"/>
</dbReference>